<keyword evidence="3" id="KW-1185">Reference proteome</keyword>
<keyword evidence="1" id="KW-0732">Signal</keyword>
<dbReference type="AlphaFoldDB" id="A0A1M5USZ7"/>
<dbReference type="EMBL" id="FQXC01000003">
    <property type="protein sequence ID" value="SHH66065.1"/>
    <property type="molecule type" value="Genomic_DNA"/>
</dbReference>
<organism evidence="2 3">
    <name type="scientific">Marivita hallyeonensis</name>
    <dbReference type="NCBI Taxonomy" id="996342"/>
    <lineage>
        <taxon>Bacteria</taxon>
        <taxon>Pseudomonadati</taxon>
        <taxon>Pseudomonadota</taxon>
        <taxon>Alphaproteobacteria</taxon>
        <taxon>Rhodobacterales</taxon>
        <taxon>Roseobacteraceae</taxon>
        <taxon>Marivita</taxon>
    </lineage>
</organism>
<feature type="signal peptide" evidence="1">
    <location>
        <begin position="1"/>
        <end position="24"/>
    </location>
</feature>
<proteinExistence type="predicted"/>
<gene>
    <name evidence="2" type="ORF">SAMN05443551_2786</name>
</gene>
<accession>A0A1M5USZ7</accession>
<sequence>MMVRVRRHILAACAMLALVGCAAATDTRPDASLEVISSASYRHDGPSTLTLYTMINNRSGAGAHTSLMINGSQRVIFDPAGTVRLSEVPERGDVLYGITPAVADFYERAHARETFHVVIQEVQVPPAVAEQALQLAMSNGPVASAQCAVSTAAILRQLPGFRSVGSTWFPRRLMEDFAQVPGVQTRKLFENDDDDKAVAIAQFRRQANPQ</sequence>
<evidence type="ECO:0000256" key="1">
    <source>
        <dbReference type="SAM" id="SignalP"/>
    </source>
</evidence>
<evidence type="ECO:0000313" key="3">
    <source>
        <dbReference type="Proteomes" id="UP000184221"/>
    </source>
</evidence>
<evidence type="ECO:0000313" key="2">
    <source>
        <dbReference type="EMBL" id="SHH66065.1"/>
    </source>
</evidence>
<reference evidence="2 3" key="1">
    <citation type="submission" date="2016-11" db="EMBL/GenBank/DDBJ databases">
        <authorList>
            <person name="Jaros S."/>
            <person name="Januszkiewicz K."/>
            <person name="Wedrychowicz H."/>
        </authorList>
    </citation>
    <scope>NUCLEOTIDE SEQUENCE [LARGE SCALE GENOMIC DNA]</scope>
    <source>
        <strain evidence="2 3">DSM 29431</strain>
    </source>
</reference>
<protein>
    <recommendedName>
        <fullName evidence="4">Lipoprotein</fullName>
    </recommendedName>
</protein>
<dbReference type="PROSITE" id="PS51257">
    <property type="entry name" value="PROKAR_LIPOPROTEIN"/>
    <property type="match status" value="1"/>
</dbReference>
<dbReference type="STRING" id="996342.SAMN05443551_2786"/>
<evidence type="ECO:0008006" key="4">
    <source>
        <dbReference type="Google" id="ProtNLM"/>
    </source>
</evidence>
<name>A0A1M5USZ7_9RHOB</name>
<feature type="chain" id="PRO_5012251789" description="Lipoprotein" evidence="1">
    <location>
        <begin position="25"/>
        <end position="210"/>
    </location>
</feature>
<dbReference type="Proteomes" id="UP000184221">
    <property type="component" value="Unassembled WGS sequence"/>
</dbReference>